<evidence type="ECO:0000313" key="2">
    <source>
        <dbReference type="EMBL" id="WDE04116.1"/>
    </source>
</evidence>
<dbReference type="RefSeq" id="WP_044839396.1">
    <property type="nucleotide sequence ID" value="NZ_CP059733.1"/>
</dbReference>
<reference evidence="2 3" key="2">
    <citation type="journal article" date="2022" name="Mar. Drugs">
        <title>Bioassay-Guided Fractionation Leads to the Detection of Cholic Acid Generated by the Rare Thalassomonas sp.</title>
        <authorList>
            <person name="Pheiffer F."/>
            <person name="Schneider Y.K."/>
            <person name="Hansen E.H."/>
            <person name="Andersen J.H."/>
            <person name="Isaksson J."/>
            <person name="Busche T."/>
            <person name="R C."/>
            <person name="Kalinowski J."/>
            <person name="Zyl L.V."/>
            <person name="Trindade M."/>
        </authorList>
    </citation>
    <scope>NUCLEOTIDE SEQUENCE [LARGE SCALE GENOMIC DNA]</scope>
    <source>
        <strain evidence="2 3">XOM25</strain>
    </source>
</reference>
<evidence type="ECO:0000256" key="1">
    <source>
        <dbReference type="SAM" id="SignalP"/>
    </source>
</evidence>
<feature type="signal peptide" evidence="1">
    <location>
        <begin position="1"/>
        <end position="19"/>
    </location>
</feature>
<dbReference type="EMBL" id="CP059733">
    <property type="protein sequence ID" value="WDE04116.1"/>
    <property type="molecule type" value="Genomic_DNA"/>
</dbReference>
<proteinExistence type="predicted"/>
<protein>
    <submittedName>
        <fullName evidence="2">Uncharacterized protein</fullName>
    </submittedName>
</protein>
<dbReference type="AlphaFoldDB" id="A0AAE9YZN8"/>
<name>A0AAE9YZN8_9GAMM</name>
<dbReference type="Proteomes" id="UP000032352">
    <property type="component" value="Chromosome"/>
</dbReference>
<feature type="chain" id="PRO_5042124981" evidence="1">
    <location>
        <begin position="20"/>
        <end position="357"/>
    </location>
</feature>
<gene>
    <name evidence="2" type="ORF">SG34_022575</name>
</gene>
<accession>A0AAE9YZN8</accession>
<reference evidence="2 3" key="1">
    <citation type="journal article" date="2015" name="Genome Announc.">
        <title>Draft Genome Sequences of Marine Isolates of Thalassomonas viridans and Thalassomonas actiniarum.</title>
        <authorList>
            <person name="Olonade I."/>
            <person name="van Zyl L.J."/>
            <person name="Trindade M."/>
        </authorList>
    </citation>
    <scope>NUCLEOTIDE SEQUENCE [LARGE SCALE GENOMIC DNA]</scope>
    <source>
        <strain evidence="2 3">XOM25</strain>
    </source>
</reference>
<sequence length="357" mass="40879">MRLVIPALLLCFMATTALGKDLLAQKNAGGKVVAVMAMNEEAVNKRITLPKLMDVVPRQSFNVLNNYYYWGYRDDIKKILSLYAREDGSWQRLKKKAGEGKSPFKNFSKLQGVSAKSKYFWGDYEIFKVVWDVKDKSYKWLDTLYCRKPVCQYSDILLRFNDLESAVSGVLTQAQDNLKVDKSGLSAFELYPIGSARNPLTFYYDFKAVDHSIWPATPAKSKYPHISNYFKALHESNLKDDGVHKQFEKKYWRPQELDIFIANYSYENSGIRALDYSLAAYNHKIFSYDQVSVVGEISVPDGTLVLCRGQKADGTAELFFMPLTDQGKLYVPQGDNFVWTFVNSTPFARHLDRLANK</sequence>
<keyword evidence="3" id="KW-1185">Reference proteome</keyword>
<organism evidence="2 3">
    <name type="scientific">Thalassomonas viridans</name>
    <dbReference type="NCBI Taxonomy" id="137584"/>
    <lineage>
        <taxon>Bacteria</taxon>
        <taxon>Pseudomonadati</taxon>
        <taxon>Pseudomonadota</taxon>
        <taxon>Gammaproteobacteria</taxon>
        <taxon>Alteromonadales</taxon>
        <taxon>Colwelliaceae</taxon>
        <taxon>Thalassomonas</taxon>
    </lineage>
</organism>
<dbReference type="KEGG" id="tvd:SG34_022575"/>
<evidence type="ECO:0000313" key="3">
    <source>
        <dbReference type="Proteomes" id="UP000032352"/>
    </source>
</evidence>
<keyword evidence="1" id="KW-0732">Signal</keyword>